<keyword evidence="2" id="KW-1003">Cell membrane</keyword>
<evidence type="ECO:0000313" key="9">
    <source>
        <dbReference type="EMBL" id="MXU64352.1"/>
    </source>
</evidence>
<keyword evidence="7" id="KW-0813">Transport</keyword>
<keyword evidence="6 7" id="KW-0472">Membrane</keyword>
<dbReference type="PANTHER" id="PTHR33362">
    <property type="entry name" value="SIALIC ACID TRAP TRANSPORTER PERMEASE PROTEIN SIAT-RELATED"/>
    <property type="match status" value="1"/>
</dbReference>
<dbReference type="Proteomes" id="UP000436016">
    <property type="component" value="Unassembled WGS sequence"/>
</dbReference>
<keyword evidence="3 7" id="KW-0997">Cell inner membrane</keyword>
<dbReference type="Pfam" id="PF06808">
    <property type="entry name" value="DctM"/>
    <property type="match status" value="1"/>
</dbReference>
<evidence type="ECO:0000256" key="5">
    <source>
        <dbReference type="ARBA" id="ARBA00022989"/>
    </source>
</evidence>
<evidence type="ECO:0000256" key="3">
    <source>
        <dbReference type="ARBA" id="ARBA00022519"/>
    </source>
</evidence>
<feature type="domain" description="TRAP C4-dicarboxylate transport system permease DctM subunit" evidence="8">
    <location>
        <begin position="10"/>
        <end position="417"/>
    </location>
</feature>
<evidence type="ECO:0000256" key="6">
    <source>
        <dbReference type="ARBA" id="ARBA00023136"/>
    </source>
</evidence>
<dbReference type="EMBL" id="WUWG01000001">
    <property type="protein sequence ID" value="MXU64352.1"/>
    <property type="molecule type" value="Genomic_DNA"/>
</dbReference>
<dbReference type="RefSeq" id="WP_160851625.1">
    <property type="nucleotide sequence ID" value="NZ_WUWG01000001.1"/>
</dbReference>
<feature type="transmembrane region" description="Helical" evidence="7">
    <location>
        <begin position="55"/>
        <end position="72"/>
    </location>
</feature>
<name>A0A6B0TT03_9RHOB</name>
<comment type="caution">
    <text evidence="7">Lacks conserved residue(s) required for the propagation of feature annotation.</text>
</comment>
<evidence type="ECO:0000256" key="4">
    <source>
        <dbReference type="ARBA" id="ARBA00022692"/>
    </source>
</evidence>
<dbReference type="GO" id="GO:0022857">
    <property type="term" value="F:transmembrane transporter activity"/>
    <property type="evidence" value="ECO:0007669"/>
    <property type="project" value="UniProtKB-UniRule"/>
</dbReference>
<comment type="similarity">
    <text evidence="7">Belongs to the TRAP transporter large permease family.</text>
</comment>
<keyword evidence="4 7" id="KW-0812">Transmembrane</keyword>
<dbReference type="GO" id="GO:0005886">
    <property type="term" value="C:plasma membrane"/>
    <property type="evidence" value="ECO:0007669"/>
    <property type="project" value="UniProtKB-SubCell"/>
</dbReference>
<evidence type="ECO:0000313" key="10">
    <source>
        <dbReference type="Proteomes" id="UP000436016"/>
    </source>
</evidence>
<feature type="transmembrane region" description="Helical" evidence="7">
    <location>
        <begin position="315"/>
        <end position="346"/>
    </location>
</feature>
<evidence type="ECO:0000256" key="1">
    <source>
        <dbReference type="ARBA" id="ARBA00004429"/>
    </source>
</evidence>
<feature type="transmembrane region" description="Helical" evidence="7">
    <location>
        <begin position="218"/>
        <end position="237"/>
    </location>
</feature>
<proteinExistence type="inferred from homology"/>
<feature type="transmembrane region" description="Helical" evidence="7">
    <location>
        <begin position="7"/>
        <end position="35"/>
    </location>
</feature>
<comment type="function">
    <text evidence="7">Part of the tripartite ATP-independent periplasmic (TRAP) transport system.</text>
</comment>
<reference evidence="9 10" key="1">
    <citation type="submission" date="2019-12" db="EMBL/GenBank/DDBJ databases">
        <title>Strain KN286 was isolated from seawater, which was collected from Caroline Seamount in the tropical western Pacific.</title>
        <authorList>
            <person name="Wang Q."/>
        </authorList>
    </citation>
    <scope>NUCLEOTIDE SEQUENCE [LARGE SCALE GENOMIC DNA]</scope>
    <source>
        <strain evidence="9 10">KN286</strain>
    </source>
</reference>
<evidence type="ECO:0000256" key="2">
    <source>
        <dbReference type="ARBA" id="ARBA00022475"/>
    </source>
</evidence>
<keyword evidence="10" id="KW-1185">Reference proteome</keyword>
<comment type="caution">
    <text evidence="9">The sequence shown here is derived from an EMBL/GenBank/DDBJ whole genome shotgun (WGS) entry which is preliminary data.</text>
</comment>
<comment type="subcellular location">
    <subcellularLocation>
        <location evidence="1 7">Cell inner membrane</location>
        <topology evidence="1 7">Multi-pass membrane protein</topology>
    </subcellularLocation>
</comment>
<feature type="transmembrane region" description="Helical" evidence="7">
    <location>
        <begin position="170"/>
        <end position="195"/>
    </location>
</feature>
<gene>
    <name evidence="9" type="ORF">GSH16_02750</name>
</gene>
<feature type="transmembrane region" description="Helical" evidence="7">
    <location>
        <begin position="273"/>
        <end position="295"/>
    </location>
</feature>
<evidence type="ECO:0000256" key="7">
    <source>
        <dbReference type="RuleBase" id="RU369079"/>
    </source>
</evidence>
<evidence type="ECO:0000259" key="8">
    <source>
        <dbReference type="Pfam" id="PF06808"/>
    </source>
</evidence>
<feature type="transmembrane region" description="Helical" evidence="7">
    <location>
        <begin position="243"/>
        <end position="261"/>
    </location>
</feature>
<dbReference type="NCBIfam" id="TIGR00786">
    <property type="entry name" value="dctM"/>
    <property type="match status" value="1"/>
</dbReference>
<feature type="transmembrane region" description="Helical" evidence="7">
    <location>
        <begin position="137"/>
        <end position="164"/>
    </location>
</feature>
<sequence>MSFEVVLLIGGLIGLVALGVPIAFALAVACLPLILLDPRLDFGIVVHRSYNALDSFLLLAVPFFLLAGNLMNEARVTEKLVRMAYGFVGHLRGGLAHVNVLVSMLFAGISGSSTADTAGVGSVLIPAMKEKGYDVPFSVAITAASSVMGIIIPPSLVMVVWGAITGTSVSALFAGGILPGILVGVGQMAVIVWLAKRRGYPTEPRQSLPEVASNTRQAILPLLMPLIILGGIMFGIFTPTEASILAVLYALFLGVVVYRTIKFRNLYSVLLNTVRISSLSLFCVATAGVFGWMLAYYRVPYEIAQLSSTIDNPMLLLAAIALTFLVLGTFLDGLVVAIIIGPIFLPSIAALGIDPVQYGIIATVSVSIGLVTPPYGLCLFLASTIGGIEVEDALADTLILVGVMIVILALLIIFPQITMFLPGLLLG</sequence>
<feature type="transmembrane region" description="Helical" evidence="7">
    <location>
        <begin position="398"/>
        <end position="426"/>
    </location>
</feature>
<dbReference type="AlphaFoldDB" id="A0A6B0TT03"/>
<dbReference type="InterPro" id="IPR010656">
    <property type="entry name" value="DctM"/>
</dbReference>
<dbReference type="InterPro" id="IPR004681">
    <property type="entry name" value="TRAP_DctM"/>
</dbReference>
<organism evidence="9 10">
    <name type="scientific">Oceanomicrobium pacificus</name>
    <dbReference type="NCBI Taxonomy" id="2692916"/>
    <lineage>
        <taxon>Bacteria</taxon>
        <taxon>Pseudomonadati</taxon>
        <taxon>Pseudomonadota</taxon>
        <taxon>Alphaproteobacteria</taxon>
        <taxon>Rhodobacterales</taxon>
        <taxon>Paracoccaceae</taxon>
        <taxon>Oceanomicrobium</taxon>
    </lineage>
</organism>
<feature type="transmembrane region" description="Helical" evidence="7">
    <location>
        <begin position="358"/>
        <end position="386"/>
    </location>
</feature>
<protein>
    <recommendedName>
        <fullName evidence="7">TRAP transporter large permease protein</fullName>
    </recommendedName>
</protein>
<dbReference type="PANTHER" id="PTHR33362:SF2">
    <property type="entry name" value="TRAP TRANSPORTER LARGE PERMEASE PROTEIN"/>
    <property type="match status" value="1"/>
</dbReference>
<comment type="subunit">
    <text evidence="7">The complex comprises the extracytoplasmic solute receptor protein and the two transmembrane proteins.</text>
</comment>
<keyword evidence="5 7" id="KW-1133">Transmembrane helix</keyword>
<accession>A0A6B0TT03</accession>
<dbReference type="PIRSF" id="PIRSF006066">
    <property type="entry name" value="HI0050"/>
    <property type="match status" value="1"/>
</dbReference>